<keyword evidence="2" id="KW-1185">Reference proteome</keyword>
<feature type="domain" description="F-box" evidence="1">
    <location>
        <begin position="1"/>
        <end position="33"/>
    </location>
</feature>
<dbReference type="InterPro" id="IPR036047">
    <property type="entry name" value="F-box-like_dom_sf"/>
</dbReference>
<evidence type="ECO:0000313" key="2">
    <source>
        <dbReference type="Proteomes" id="UP000038045"/>
    </source>
</evidence>
<evidence type="ECO:0000259" key="1">
    <source>
        <dbReference type="PROSITE" id="PS50181"/>
    </source>
</evidence>
<dbReference type="SUPFAM" id="SSF81383">
    <property type="entry name" value="F-box domain"/>
    <property type="match status" value="1"/>
</dbReference>
<proteinExistence type="predicted"/>
<dbReference type="InterPro" id="IPR001810">
    <property type="entry name" value="F-box_dom"/>
</dbReference>
<organism evidence="2 3">
    <name type="scientific">Parastrongyloides trichosuri</name>
    <name type="common">Possum-specific nematode worm</name>
    <dbReference type="NCBI Taxonomy" id="131310"/>
    <lineage>
        <taxon>Eukaryota</taxon>
        <taxon>Metazoa</taxon>
        <taxon>Ecdysozoa</taxon>
        <taxon>Nematoda</taxon>
        <taxon>Chromadorea</taxon>
        <taxon>Rhabditida</taxon>
        <taxon>Tylenchina</taxon>
        <taxon>Panagrolaimomorpha</taxon>
        <taxon>Strongyloidoidea</taxon>
        <taxon>Strongyloididae</taxon>
        <taxon>Parastrongyloides</taxon>
    </lineage>
</organism>
<dbReference type="WBParaSite" id="PTRK_0001197200.1">
    <property type="protein sequence ID" value="PTRK_0001197200.1"/>
    <property type="gene ID" value="PTRK_0001197200"/>
</dbReference>
<sequence>MTFDELPDNVLLKILGYLNGEDAQKMSIMNKEFGDGCAFHNLMKHVDYCHLDELSIRLTGNGDSFFSKIFPIELSKLRGEKLKFSLRTLERPNKMLFFLRKCQMEFYEVIIKIYGLDENGTIKKEFDINISSSMNNMSFITNTIKVCELKMMLINLYSVIEKHGGYPIFVHIYQFNDKMMNILMEFINGCMKYIGRIEIVMGRAYNKENITILQNQYLNSTDYKWSMIDFGKSNLSSFFGNKLCSKCDNTDSIVVEYKKNMNSE</sequence>
<protein>
    <submittedName>
        <fullName evidence="3">F-box domain-containing protein</fullName>
    </submittedName>
</protein>
<dbReference type="PROSITE" id="PS50181">
    <property type="entry name" value="FBOX"/>
    <property type="match status" value="1"/>
</dbReference>
<evidence type="ECO:0000313" key="3">
    <source>
        <dbReference type="WBParaSite" id="PTRK_0001197200.1"/>
    </source>
</evidence>
<dbReference type="AlphaFoldDB" id="A0A0N4ZTX0"/>
<dbReference type="Proteomes" id="UP000038045">
    <property type="component" value="Unplaced"/>
</dbReference>
<accession>A0A0N4ZTX0</accession>
<name>A0A0N4ZTX0_PARTI</name>
<reference evidence="3" key="1">
    <citation type="submission" date="2017-02" db="UniProtKB">
        <authorList>
            <consortium name="WormBaseParasite"/>
        </authorList>
    </citation>
    <scope>IDENTIFICATION</scope>
</reference>